<evidence type="ECO:0000313" key="2">
    <source>
        <dbReference type="EMBL" id="MCI0183143.1"/>
    </source>
</evidence>
<evidence type="ECO:0000313" key="3">
    <source>
        <dbReference type="Proteomes" id="UP001139263"/>
    </source>
</evidence>
<reference evidence="2" key="1">
    <citation type="submission" date="2022-03" db="EMBL/GenBank/DDBJ databases">
        <title>Draft Genome Sequence of Firmicute Strain S0AB, a Heterotrophic Iron/Sulfur-Oxidizing Extreme Acidophile.</title>
        <authorList>
            <person name="Vergara E."/>
            <person name="Pakostova E."/>
            <person name="Johnson D.B."/>
            <person name="Holmes D.S."/>
        </authorList>
    </citation>
    <scope>NUCLEOTIDE SEQUENCE</scope>
    <source>
        <strain evidence="2">S0AB</strain>
    </source>
</reference>
<dbReference type="Pfam" id="PF10031">
    <property type="entry name" value="DUF2273"/>
    <property type="match status" value="1"/>
</dbReference>
<gene>
    <name evidence="2" type="ORF">MM817_01413</name>
</gene>
<dbReference type="Proteomes" id="UP001139263">
    <property type="component" value="Unassembled WGS sequence"/>
</dbReference>
<evidence type="ECO:0000256" key="1">
    <source>
        <dbReference type="SAM" id="Phobius"/>
    </source>
</evidence>
<comment type="caution">
    <text evidence="2">The sequence shown here is derived from an EMBL/GenBank/DDBJ whole genome shotgun (WGS) entry which is preliminary data.</text>
</comment>
<proteinExistence type="predicted"/>
<sequence length="76" mass="8837">MELILRFAHKVAALQKRYLGVIAGIVFWLLILIVGFFPTLLLAVFMVIGYSIGKFIDDRSNVQELVHRLWQTDRFD</sequence>
<protein>
    <recommendedName>
        <fullName evidence="4">DUF2273 domain-containing protein</fullName>
    </recommendedName>
</protein>
<evidence type="ECO:0008006" key="4">
    <source>
        <dbReference type="Google" id="ProtNLM"/>
    </source>
</evidence>
<dbReference type="RefSeq" id="WP_241713024.1">
    <property type="nucleotide sequence ID" value="NZ_JALBUF010000003.1"/>
</dbReference>
<keyword evidence="1" id="KW-0472">Membrane</keyword>
<organism evidence="2 3">
    <name type="scientific">Sulfoacidibacillus ferrooxidans</name>
    <dbReference type="NCBI Taxonomy" id="2005001"/>
    <lineage>
        <taxon>Bacteria</taxon>
        <taxon>Bacillati</taxon>
        <taxon>Bacillota</taxon>
        <taxon>Bacilli</taxon>
        <taxon>Bacillales</taxon>
        <taxon>Alicyclobacillaceae</taxon>
        <taxon>Sulfoacidibacillus</taxon>
    </lineage>
</organism>
<name>A0A9X2ABL8_9BACL</name>
<keyword evidence="3" id="KW-1185">Reference proteome</keyword>
<dbReference type="EMBL" id="JALBUF010000003">
    <property type="protein sequence ID" value="MCI0183143.1"/>
    <property type="molecule type" value="Genomic_DNA"/>
</dbReference>
<feature type="transmembrane region" description="Helical" evidence="1">
    <location>
        <begin position="21"/>
        <end position="52"/>
    </location>
</feature>
<dbReference type="InterPro" id="IPR018730">
    <property type="entry name" value="DUF2273"/>
</dbReference>
<keyword evidence="1" id="KW-1133">Transmembrane helix</keyword>
<keyword evidence="1" id="KW-0812">Transmembrane</keyword>
<dbReference type="AlphaFoldDB" id="A0A9X2ABL8"/>
<accession>A0A9X2ABL8</accession>